<dbReference type="PANTHER" id="PTHR43513">
    <property type="entry name" value="DIHYDROOROTATE DEHYDROGENASE B (NAD(+)), ELECTRON TRANSFER SUBUNIT"/>
    <property type="match status" value="1"/>
</dbReference>
<dbReference type="InterPro" id="IPR012165">
    <property type="entry name" value="Cyt_c3_hydrogenase_gsu"/>
</dbReference>
<dbReference type="PANTHER" id="PTHR43513:SF1">
    <property type="entry name" value="ANAEROBIC SULFITE REDUCTASE SUBUNIT B"/>
    <property type="match status" value="1"/>
</dbReference>
<dbReference type="PROSITE" id="PS51384">
    <property type="entry name" value="FAD_FR"/>
    <property type="match status" value="1"/>
</dbReference>
<dbReference type="GO" id="GO:0016491">
    <property type="term" value="F:oxidoreductase activity"/>
    <property type="evidence" value="ECO:0007669"/>
    <property type="project" value="InterPro"/>
</dbReference>
<dbReference type="InterPro" id="IPR019480">
    <property type="entry name" value="Dihydroorotate_DH_Fe-S-bd"/>
</dbReference>
<dbReference type="InterPro" id="IPR001433">
    <property type="entry name" value="OxRdtase_FAD/NAD-bd"/>
</dbReference>
<gene>
    <name evidence="3" type="ORF">NITGR_190068</name>
</gene>
<accession>M1YXD3</accession>
<dbReference type="HOGENOM" id="CLU_003827_1_1_0"/>
<protein>
    <submittedName>
        <fullName evidence="3">Putative Nickel-dependent hydrogenase, gamma subunit</fullName>
    </submittedName>
</protein>
<dbReference type="InterPro" id="IPR001709">
    <property type="entry name" value="Flavoprot_Pyr_Nucl_cyt_Rdtase"/>
</dbReference>
<dbReference type="PRINTS" id="PR00406">
    <property type="entry name" value="CYTB5RDTASE"/>
</dbReference>
<feature type="binding site" evidence="1">
    <location>
        <position position="246"/>
    </location>
    <ligand>
        <name>[2Fe-2S] cluster</name>
        <dbReference type="ChEBI" id="CHEBI:190135"/>
    </ligand>
</feature>
<sequence length="282" mass="31801">MFAAVQPMAQPMVPEPHRILRVQKETRDSFTLETQPVKGSRRFAFKPGQFNMLYVFGVGEVPISISGDPQKPDTLLHTIRAVGTVTRHLKNLRKGDVIGIRGPFGSHWPVEAVEGNDVVFIAGGIGLAPLRPAIYQVLARREKYGDVFILYGARTPADMIFRKELEQWRGRFDLEVDATVDTAQRGWLGNVGVVTQIVRKAKFDAHQTVAMICGPEVMMRFTVNELMDEGLSPDDIYLTMERNMKCAIGFCGHCQYGPDFVCLDGPVFPYQRIRRLFSKREI</sequence>
<dbReference type="RefSeq" id="WP_005006919.1">
    <property type="nucleotide sequence ID" value="NZ_HG422173.1"/>
</dbReference>
<dbReference type="PIRSF" id="PIRSF006816">
    <property type="entry name" value="Cyc3_hyd_g"/>
    <property type="match status" value="1"/>
</dbReference>
<dbReference type="OrthoDB" id="9796486at2"/>
<keyword evidence="1" id="KW-0411">Iron-sulfur</keyword>
<feature type="binding site" evidence="1">
    <location>
        <position position="262"/>
    </location>
    <ligand>
        <name>[2Fe-2S] cluster</name>
        <dbReference type="ChEBI" id="CHEBI:190135"/>
    </ligand>
</feature>
<dbReference type="CDD" id="cd06221">
    <property type="entry name" value="sulfite_reductase_like"/>
    <property type="match status" value="1"/>
</dbReference>
<proteinExistence type="predicted"/>
<dbReference type="InParanoid" id="M1YXD3"/>
<feature type="binding site" evidence="1">
    <location>
        <position position="251"/>
    </location>
    <ligand>
        <name>[2Fe-2S] cluster</name>
        <dbReference type="ChEBI" id="CHEBI:190135"/>
    </ligand>
</feature>
<dbReference type="STRING" id="1266370.NITGR_190068"/>
<dbReference type="GO" id="GO:0050660">
    <property type="term" value="F:flavin adenine dinucleotide binding"/>
    <property type="evidence" value="ECO:0007669"/>
    <property type="project" value="InterPro"/>
</dbReference>
<dbReference type="SUPFAM" id="SSF52343">
    <property type="entry name" value="Ferredoxin reductase-like, C-terminal NADP-linked domain"/>
    <property type="match status" value="1"/>
</dbReference>
<dbReference type="InterPro" id="IPR039261">
    <property type="entry name" value="FNR_nucleotide-bd"/>
</dbReference>
<dbReference type="Pfam" id="PF00175">
    <property type="entry name" value="NAD_binding_1"/>
    <property type="match status" value="1"/>
</dbReference>
<keyword evidence="1" id="KW-0408">Iron</keyword>
<evidence type="ECO:0000313" key="4">
    <source>
        <dbReference type="Proteomes" id="UP000011704"/>
    </source>
</evidence>
<evidence type="ECO:0000256" key="1">
    <source>
        <dbReference type="PIRSR" id="PIRSR006816-2"/>
    </source>
</evidence>
<dbReference type="SUPFAM" id="SSF63380">
    <property type="entry name" value="Riboflavin synthase domain-like"/>
    <property type="match status" value="1"/>
</dbReference>
<dbReference type="Gene3D" id="2.40.30.10">
    <property type="entry name" value="Translation factors"/>
    <property type="match status" value="1"/>
</dbReference>
<comment type="caution">
    <text evidence="3">The sequence shown here is derived from an EMBL/GenBank/DDBJ whole genome shotgun (WGS) entry which is preliminary data.</text>
</comment>
<reference evidence="3 4" key="1">
    <citation type="journal article" date="2013" name="Front. Microbiol.">
        <title>The genome of Nitrospina gracilis illuminates the metabolism and evolution of the major marine nitrite oxidizer.</title>
        <authorList>
            <person name="Luecker S."/>
            <person name="Nowka B."/>
            <person name="Rattei T."/>
            <person name="Spieck E."/>
            <person name="and Daims H."/>
        </authorList>
    </citation>
    <scope>NUCLEOTIDE SEQUENCE [LARGE SCALE GENOMIC DNA]</scope>
    <source>
        <strain evidence="3 4">3/211</strain>
    </source>
</reference>
<dbReference type="Gene3D" id="3.40.50.80">
    <property type="entry name" value="Nucleotide-binding domain of ferredoxin-NADP reductase (FNR) module"/>
    <property type="match status" value="1"/>
</dbReference>
<dbReference type="PRINTS" id="PR00371">
    <property type="entry name" value="FPNCR"/>
</dbReference>
<dbReference type="GO" id="GO:0046872">
    <property type="term" value="F:metal ion binding"/>
    <property type="evidence" value="ECO:0007669"/>
    <property type="project" value="UniProtKB-KW"/>
</dbReference>
<name>M1YXD3_NITG3</name>
<organism evidence="3 4">
    <name type="scientific">Nitrospina gracilis (strain 3/211)</name>
    <dbReference type="NCBI Taxonomy" id="1266370"/>
    <lineage>
        <taxon>Bacteria</taxon>
        <taxon>Pseudomonadati</taxon>
        <taxon>Nitrospinota/Tectimicrobiota group</taxon>
        <taxon>Nitrospinota</taxon>
        <taxon>Nitrospinia</taxon>
        <taxon>Nitrospinales</taxon>
        <taxon>Nitrospinaceae</taxon>
        <taxon>Nitrospina</taxon>
    </lineage>
</organism>
<dbReference type="InterPro" id="IPR017927">
    <property type="entry name" value="FAD-bd_FR_type"/>
</dbReference>
<dbReference type="Pfam" id="PF10418">
    <property type="entry name" value="DHODB_Fe-S_bind"/>
    <property type="match status" value="1"/>
</dbReference>
<dbReference type="AlphaFoldDB" id="M1YXD3"/>
<dbReference type="GO" id="GO:0051537">
    <property type="term" value="F:2 iron, 2 sulfur cluster binding"/>
    <property type="evidence" value="ECO:0007669"/>
    <property type="project" value="UniProtKB-KW"/>
</dbReference>
<dbReference type="InterPro" id="IPR017938">
    <property type="entry name" value="Riboflavin_synthase-like_b-brl"/>
</dbReference>
<feature type="domain" description="FAD-binding FR-type" evidence="2">
    <location>
        <begin position="12"/>
        <end position="110"/>
    </location>
</feature>
<dbReference type="EMBL" id="CAQJ01000021">
    <property type="protein sequence ID" value="CCQ89958.1"/>
    <property type="molecule type" value="Genomic_DNA"/>
</dbReference>
<dbReference type="InterPro" id="IPR050353">
    <property type="entry name" value="PyrK_electron_transfer"/>
</dbReference>
<dbReference type="GO" id="GO:0006221">
    <property type="term" value="P:pyrimidine nucleotide biosynthetic process"/>
    <property type="evidence" value="ECO:0007669"/>
    <property type="project" value="InterPro"/>
</dbReference>
<dbReference type="FunCoup" id="M1YXD3">
    <property type="interactions" value="351"/>
</dbReference>
<keyword evidence="1" id="KW-0001">2Fe-2S</keyword>
<comment type="cofactor">
    <cofactor evidence="1">
        <name>[2Fe-2S] cluster</name>
        <dbReference type="ChEBI" id="CHEBI:190135"/>
    </cofactor>
    <text evidence="1">Binds 1 [2Fe-2S] cluster per subunit.</text>
</comment>
<evidence type="ECO:0000259" key="2">
    <source>
        <dbReference type="PROSITE" id="PS51384"/>
    </source>
</evidence>
<keyword evidence="4" id="KW-1185">Reference proteome</keyword>
<dbReference type="Proteomes" id="UP000011704">
    <property type="component" value="Unassembled WGS sequence"/>
</dbReference>
<evidence type="ECO:0000313" key="3">
    <source>
        <dbReference type="EMBL" id="CCQ89958.1"/>
    </source>
</evidence>
<keyword evidence="1" id="KW-0479">Metal-binding</keyword>
<feature type="binding site" evidence="1">
    <location>
        <position position="254"/>
    </location>
    <ligand>
        <name>[2Fe-2S] cluster</name>
        <dbReference type="ChEBI" id="CHEBI:190135"/>
    </ligand>
</feature>